<dbReference type="PANTHER" id="PTHR21522">
    <property type="entry name" value="PROTON CHANNEL OTOP"/>
    <property type="match status" value="1"/>
</dbReference>
<evidence type="ECO:0000256" key="2">
    <source>
        <dbReference type="ARBA" id="ARBA00006513"/>
    </source>
</evidence>
<evidence type="ECO:0000256" key="9">
    <source>
        <dbReference type="ARBA" id="ARBA00023136"/>
    </source>
</evidence>
<dbReference type="InterPro" id="IPR004878">
    <property type="entry name" value="Otopetrin"/>
</dbReference>
<keyword evidence="3" id="KW-0813">Transport</keyword>
<keyword evidence="7 11" id="KW-1133">Transmembrane helix</keyword>
<feature type="transmembrane region" description="Helical" evidence="11">
    <location>
        <begin position="337"/>
        <end position="360"/>
    </location>
</feature>
<evidence type="ECO:0000256" key="5">
    <source>
        <dbReference type="ARBA" id="ARBA00022692"/>
    </source>
</evidence>
<reference evidence="12" key="2">
    <citation type="submission" date="2025-08" db="UniProtKB">
        <authorList>
            <consortium name="Ensembl"/>
        </authorList>
    </citation>
    <scope>IDENTIFICATION</scope>
</reference>
<feature type="transmembrane region" description="Helical" evidence="11">
    <location>
        <begin position="69"/>
        <end position="92"/>
    </location>
</feature>
<accession>A0A667ZPA8</accession>
<evidence type="ECO:0000256" key="3">
    <source>
        <dbReference type="ARBA" id="ARBA00022448"/>
    </source>
</evidence>
<feature type="transmembrane region" description="Helical" evidence="11">
    <location>
        <begin position="120"/>
        <end position="141"/>
    </location>
</feature>
<dbReference type="InParanoid" id="A0A667ZPA8"/>
<evidence type="ECO:0000256" key="8">
    <source>
        <dbReference type="ARBA" id="ARBA00023065"/>
    </source>
</evidence>
<dbReference type="Proteomes" id="UP000472263">
    <property type="component" value="Chromosome 19"/>
</dbReference>
<evidence type="ECO:0000313" key="13">
    <source>
        <dbReference type="Proteomes" id="UP000472263"/>
    </source>
</evidence>
<keyword evidence="10" id="KW-0407">Ion channel</keyword>
<gene>
    <name evidence="12" type="primary">OTOP3</name>
</gene>
<evidence type="ECO:0000256" key="4">
    <source>
        <dbReference type="ARBA" id="ARBA00022475"/>
    </source>
</evidence>
<comment type="similarity">
    <text evidence="2">Belongs to the otopetrin family.</text>
</comment>
<reference evidence="12" key="3">
    <citation type="submission" date="2025-09" db="UniProtKB">
        <authorList>
            <consortium name="Ensembl"/>
        </authorList>
    </citation>
    <scope>IDENTIFICATION</scope>
</reference>
<keyword evidence="6" id="KW-0375">Hydrogen ion transport</keyword>
<evidence type="ECO:0000256" key="10">
    <source>
        <dbReference type="ARBA" id="ARBA00023303"/>
    </source>
</evidence>
<dbReference type="Ensembl" id="ENSMMDT00005038359.1">
    <property type="protein sequence ID" value="ENSMMDP00005037564.1"/>
    <property type="gene ID" value="ENSMMDG00005017507.1"/>
</dbReference>
<feature type="transmembrane region" description="Helical" evidence="11">
    <location>
        <begin position="430"/>
        <end position="449"/>
    </location>
</feature>
<dbReference type="GO" id="GO:0005886">
    <property type="term" value="C:plasma membrane"/>
    <property type="evidence" value="ECO:0007669"/>
    <property type="project" value="UniProtKB-SubCell"/>
</dbReference>
<keyword evidence="9 11" id="KW-0472">Membrane</keyword>
<organism evidence="12 13">
    <name type="scientific">Myripristis murdjan</name>
    <name type="common">pinecone soldierfish</name>
    <dbReference type="NCBI Taxonomy" id="586833"/>
    <lineage>
        <taxon>Eukaryota</taxon>
        <taxon>Metazoa</taxon>
        <taxon>Chordata</taxon>
        <taxon>Craniata</taxon>
        <taxon>Vertebrata</taxon>
        <taxon>Euteleostomi</taxon>
        <taxon>Actinopterygii</taxon>
        <taxon>Neopterygii</taxon>
        <taxon>Teleostei</taxon>
        <taxon>Neoteleostei</taxon>
        <taxon>Acanthomorphata</taxon>
        <taxon>Holocentriformes</taxon>
        <taxon>Holocentridae</taxon>
        <taxon>Myripristis</taxon>
    </lineage>
</organism>
<keyword evidence="4" id="KW-1003">Cell membrane</keyword>
<protein>
    <submittedName>
        <fullName evidence="12">Otopetrin 3</fullName>
    </submittedName>
</protein>
<evidence type="ECO:0000256" key="7">
    <source>
        <dbReference type="ARBA" id="ARBA00022989"/>
    </source>
</evidence>
<feature type="transmembrane region" description="Helical" evidence="11">
    <location>
        <begin position="461"/>
        <end position="481"/>
    </location>
</feature>
<dbReference type="PANTHER" id="PTHR21522:SF36">
    <property type="entry name" value="PROTON CHANNEL OTOP3"/>
    <property type="match status" value="1"/>
</dbReference>
<evidence type="ECO:0000256" key="1">
    <source>
        <dbReference type="ARBA" id="ARBA00004651"/>
    </source>
</evidence>
<sequence length="496" mass="56194">MPTHGENPFCMNMTILGKSGSHILISLKLMPISHCSKTIQTMWVFFPFLIYYCTGYLSLDTLITEKCVLLFSSFISVVLMLFATFSLLLYIFKNNHQVQDILSCHCWFHMHSTEKICIHLFFLFFISARVILCVFTCVNSSRSGLMVTLSADLLLWLNAVTEDTIHQEIELEKEERMDLSNSNFSESDENSNSCTSSAACLIFRKGYEVLYPFNIEYYLMAGCMLYVMWKNVGRRMSPSTHQHVTQKLTLRIVHQGGILFGPLLGGLVLTAGVTVFVLYQVWVSQQQRRLTAFLIFYGFHLAVMPIMSLCCLAGMLVHKLERRAEERGHNPTRSLDVILLVGAALGQLALSYFSLVAALSVGTSGPLGGLDLSYSLLSLLELMLQNIFIIEGLHRHPSLLKMKQRQRSSIFKASTPWFYLALWKPFRLKICAFLILSNVMLWIIPAFGAHPQFENGLGKQFFGFSTWFVLVNLGQPLGVFYRMHSVGALMELLISA</sequence>
<comment type="subcellular location">
    <subcellularLocation>
        <location evidence="1">Cell membrane</location>
        <topology evidence="1">Multi-pass membrane protein</topology>
    </subcellularLocation>
</comment>
<name>A0A667ZPA8_9TELE</name>
<feature type="transmembrane region" description="Helical" evidence="11">
    <location>
        <begin position="38"/>
        <end position="57"/>
    </location>
</feature>
<evidence type="ECO:0000313" key="12">
    <source>
        <dbReference type="Ensembl" id="ENSMMDP00005037564.1"/>
    </source>
</evidence>
<feature type="transmembrane region" description="Helical" evidence="11">
    <location>
        <begin position="257"/>
        <end position="282"/>
    </location>
</feature>
<keyword evidence="5 11" id="KW-0812">Transmembrane</keyword>
<reference evidence="12" key="1">
    <citation type="submission" date="2019-06" db="EMBL/GenBank/DDBJ databases">
        <authorList>
            <consortium name="Wellcome Sanger Institute Data Sharing"/>
        </authorList>
    </citation>
    <scope>NUCLEOTIDE SEQUENCE [LARGE SCALE GENOMIC DNA]</scope>
</reference>
<feature type="transmembrane region" description="Helical" evidence="11">
    <location>
        <begin position="372"/>
        <end position="393"/>
    </location>
</feature>
<feature type="transmembrane region" description="Helical" evidence="11">
    <location>
        <begin position="294"/>
        <end position="317"/>
    </location>
</feature>
<dbReference type="GO" id="GO:0015252">
    <property type="term" value="F:proton channel activity"/>
    <property type="evidence" value="ECO:0007669"/>
    <property type="project" value="InterPro"/>
</dbReference>
<dbReference type="AlphaFoldDB" id="A0A667ZPA8"/>
<dbReference type="Pfam" id="PF03189">
    <property type="entry name" value="Otopetrin"/>
    <property type="match status" value="1"/>
</dbReference>
<proteinExistence type="inferred from homology"/>
<dbReference type="GeneTree" id="ENSGT00940000160638"/>
<keyword evidence="8" id="KW-0406">Ion transport</keyword>
<evidence type="ECO:0000256" key="6">
    <source>
        <dbReference type="ARBA" id="ARBA00022781"/>
    </source>
</evidence>
<evidence type="ECO:0000256" key="11">
    <source>
        <dbReference type="SAM" id="Phobius"/>
    </source>
</evidence>
<keyword evidence="13" id="KW-1185">Reference proteome</keyword>